<organism evidence="8">
    <name type="scientific">Aspergillus arachidicola</name>
    <dbReference type="NCBI Taxonomy" id="656916"/>
    <lineage>
        <taxon>Eukaryota</taxon>
        <taxon>Fungi</taxon>
        <taxon>Dikarya</taxon>
        <taxon>Ascomycota</taxon>
        <taxon>Pezizomycotina</taxon>
        <taxon>Eurotiomycetes</taxon>
        <taxon>Eurotiomycetidae</taxon>
        <taxon>Eurotiales</taxon>
        <taxon>Aspergillaceae</taxon>
        <taxon>Aspergillus</taxon>
        <taxon>Aspergillus subgen. Circumdati</taxon>
    </lineage>
</organism>
<evidence type="ECO:0000259" key="7">
    <source>
        <dbReference type="PROSITE" id="PS50066"/>
    </source>
</evidence>
<evidence type="ECO:0000256" key="5">
    <source>
        <dbReference type="ARBA" id="ARBA00023242"/>
    </source>
</evidence>
<keyword evidence="5" id="KW-0539">Nucleus</keyword>
<dbReference type="GO" id="GO:0005634">
    <property type="term" value="C:nucleus"/>
    <property type="evidence" value="ECO:0007669"/>
    <property type="project" value="UniProtKB-SubCell"/>
</dbReference>
<evidence type="ECO:0000313" key="8">
    <source>
        <dbReference type="EMBL" id="KAE8334771.1"/>
    </source>
</evidence>
<feature type="compositionally biased region" description="Basic and acidic residues" evidence="6">
    <location>
        <begin position="127"/>
        <end position="138"/>
    </location>
</feature>
<dbReference type="Pfam" id="PF00319">
    <property type="entry name" value="SRF-TF"/>
    <property type="match status" value="1"/>
</dbReference>
<dbReference type="AlphaFoldDB" id="A0A5N6XNM0"/>
<evidence type="ECO:0000256" key="4">
    <source>
        <dbReference type="ARBA" id="ARBA00023163"/>
    </source>
</evidence>
<name>A0A5N6XNM0_9EURO</name>
<keyword evidence="2" id="KW-0805">Transcription regulation</keyword>
<dbReference type="SUPFAM" id="SSF55455">
    <property type="entry name" value="SRF-like"/>
    <property type="match status" value="1"/>
</dbReference>
<dbReference type="InterPro" id="IPR036879">
    <property type="entry name" value="TF_MADSbox_sf"/>
</dbReference>
<dbReference type="Gene3D" id="3.40.1810.10">
    <property type="entry name" value="Transcription factor, MADS-box"/>
    <property type="match status" value="1"/>
</dbReference>
<protein>
    <recommendedName>
        <fullName evidence="7">MADS-box domain-containing protein</fullName>
    </recommendedName>
</protein>
<keyword evidence="3" id="KW-0238">DNA-binding</keyword>
<dbReference type="PROSITE" id="PS50066">
    <property type="entry name" value="MADS_BOX_2"/>
    <property type="match status" value="1"/>
</dbReference>
<evidence type="ECO:0000256" key="2">
    <source>
        <dbReference type="ARBA" id="ARBA00023015"/>
    </source>
</evidence>
<dbReference type="GO" id="GO:0003677">
    <property type="term" value="F:DNA binding"/>
    <property type="evidence" value="ECO:0007669"/>
    <property type="project" value="UniProtKB-KW"/>
</dbReference>
<feature type="compositionally biased region" description="Polar residues" evidence="6">
    <location>
        <begin position="109"/>
        <end position="123"/>
    </location>
</feature>
<dbReference type="GO" id="GO:0046983">
    <property type="term" value="F:protein dimerization activity"/>
    <property type="evidence" value="ECO:0007669"/>
    <property type="project" value="InterPro"/>
</dbReference>
<keyword evidence="4" id="KW-0804">Transcription</keyword>
<gene>
    <name evidence="8" type="ORF">BDV24DRAFT_169859</name>
</gene>
<comment type="subcellular location">
    <subcellularLocation>
        <location evidence="1">Nucleus</location>
    </subcellularLocation>
</comment>
<evidence type="ECO:0000256" key="1">
    <source>
        <dbReference type="ARBA" id="ARBA00004123"/>
    </source>
</evidence>
<dbReference type="GO" id="GO:0045944">
    <property type="term" value="P:positive regulation of transcription by RNA polymerase II"/>
    <property type="evidence" value="ECO:0007669"/>
    <property type="project" value="UniProtKB-ARBA"/>
</dbReference>
<evidence type="ECO:0000256" key="6">
    <source>
        <dbReference type="SAM" id="MobiDB-lite"/>
    </source>
</evidence>
<sequence length="138" mass="15528">MGGPDPGRHERKTFRKRSGTLLGKAHELAALSGANVCVIIDHPRATVEYNSVGNRNWLPSDENLESIYPSLQRLSFADMEKARGNSNGEELTQLLQYIEYRSELLQSLGQQMQEGQSSPTARTLNHIPERNSDRFCDK</sequence>
<accession>A0A5N6XNM0</accession>
<feature type="domain" description="MADS-box" evidence="7">
    <location>
        <begin position="13"/>
        <end position="40"/>
    </location>
</feature>
<dbReference type="OrthoDB" id="4395797at2759"/>
<evidence type="ECO:0000256" key="3">
    <source>
        <dbReference type="ARBA" id="ARBA00023125"/>
    </source>
</evidence>
<dbReference type="InterPro" id="IPR002100">
    <property type="entry name" value="TF_MADSbox"/>
</dbReference>
<dbReference type="EMBL" id="ML737247">
    <property type="protein sequence ID" value="KAE8334771.1"/>
    <property type="molecule type" value="Genomic_DNA"/>
</dbReference>
<reference evidence="8" key="1">
    <citation type="submission" date="2019-04" db="EMBL/GenBank/DDBJ databases">
        <title>Friends and foes A comparative genomics study of 23 Aspergillus species from section Flavi.</title>
        <authorList>
            <consortium name="DOE Joint Genome Institute"/>
            <person name="Kjaerbolling I."/>
            <person name="Vesth T."/>
            <person name="Frisvad J.C."/>
            <person name="Nybo J.L."/>
            <person name="Theobald S."/>
            <person name="Kildgaard S."/>
            <person name="Isbrandt T."/>
            <person name="Kuo A."/>
            <person name="Sato A."/>
            <person name="Lyhne E.K."/>
            <person name="Kogle M.E."/>
            <person name="Wiebenga A."/>
            <person name="Kun R.S."/>
            <person name="Lubbers R.J."/>
            <person name="Makela M.R."/>
            <person name="Barry K."/>
            <person name="Chovatia M."/>
            <person name="Clum A."/>
            <person name="Daum C."/>
            <person name="Haridas S."/>
            <person name="He G."/>
            <person name="LaButti K."/>
            <person name="Lipzen A."/>
            <person name="Mondo S."/>
            <person name="Riley R."/>
            <person name="Salamov A."/>
            <person name="Simmons B.A."/>
            <person name="Magnuson J.K."/>
            <person name="Henrissat B."/>
            <person name="Mortensen U.H."/>
            <person name="Larsen T.O."/>
            <person name="Devries R.P."/>
            <person name="Grigoriev I.V."/>
            <person name="Machida M."/>
            <person name="Baker S.E."/>
            <person name="Andersen M.R."/>
        </authorList>
    </citation>
    <scope>NUCLEOTIDE SEQUENCE</scope>
    <source>
        <strain evidence="8">CBS 117612</strain>
    </source>
</reference>
<proteinExistence type="predicted"/>
<feature type="region of interest" description="Disordered" evidence="6">
    <location>
        <begin position="109"/>
        <end position="138"/>
    </location>
</feature>
<dbReference type="Proteomes" id="UP000325558">
    <property type="component" value="Unassembled WGS sequence"/>
</dbReference>